<keyword evidence="3" id="KW-1185">Reference proteome</keyword>
<dbReference type="EMBL" id="JAINDJ010000002">
    <property type="protein sequence ID" value="KAG9458492.1"/>
    <property type="molecule type" value="Genomic_DNA"/>
</dbReference>
<name>A0AAV7FFH5_ARIFI</name>
<evidence type="ECO:0000256" key="1">
    <source>
        <dbReference type="SAM" id="MobiDB-lite"/>
    </source>
</evidence>
<feature type="region of interest" description="Disordered" evidence="1">
    <location>
        <begin position="63"/>
        <end position="83"/>
    </location>
</feature>
<sequence>MFAAGAAVVKKEVPVTSVAPAVVKVRERSCATKRTRSDEGRDLLHCHRRGIVRRRSPLAALSPEMKVETAPSPEETKEYRTSRLESTHRCTVAVV</sequence>
<evidence type="ECO:0000313" key="3">
    <source>
        <dbReference type="Proteomes" id="UP000825729"/>
    </source>
</evidence>
<gene>
    <name evidence="2" type="ORF">H6P81_003000</name>
</gene>
<dbReference type="AlphaFoldDB" id="A0AAV7FFH5"/>
<comment type="caution">
    <text evidence="2">The sequence shown here is derived from an EMBL/GenBank/DDBJ whole genome shotgun (WGS) entry which is preliminary data.</text>
</comment>
<accession>A0AAV7FFH5</accession>
<proteinExistence type="predicted"/>
<feature type="compositionally biased region" description="Basic and acidic residues" evidence="1">
    <location>
        <begin position="74"/>
        <end position="83"/>
    </location>
</feature>
<organism evidence="2 3">
    <name type="scientific">Aristolochia fimbriata</name>
    <name type="common">White veined hardy Dutchman's pipe vine</name>
    <dbReference type="NCBI Taxonomy" id="158543"/>
    <lineage>
        <taxon>Eukaryota</taxon>
        <taxon>Viridiplantae</taxon>
        <taxon>Streptophyta</taxon>
        <taxon>Embryophyta</taxon>
        <taxon>Tracheophyta</taxon>
        <taxon>Spermatophyta</taxon>
        <taxon>Magnoliopsida</taxon>
        <taxon>Magnoliidae</taxon>
        <taxon>Piperales</taxon>
        <taxon>Aristolochiaceae</taxon>
        <taxon>Aristolochia</taxon>
    </lineage>
</organism>
<dbReference type="Proteomes" id="UP000825729">
    <property type="component" value="Unassembled WGS sequence"/>
</dbReference>
<protein>
    <submittedName>
        <fullName evidence="2">Uncharacterized protein</fullName>
    </submittedName>
</protein>
<reference evidence="2 3" key="1">
    <citation type="submission" date="2021-07" db="EMBL/GenBank/DDBJ databases">
        <title>The Aristolochia fimbriata genome: insights into angiosperm evolution, floral development and chemical biosynthesis.</title>
        <authorList>
            <person name="Jiao Y."/>
        </authorList>
    </citation>
    <scope>NUCLEOTIDE SEQUENCE [LARGE SCALE GENOMIC DNA]</scope>
    <source>
        <strain evidence="2">IBCAS-2021</strain>
        <tissue evidence="2">Leaf</tissue>
    </source>
</reference>
<evidence type="ECO:0000313" key="2">
    <source>
        <dbReference type="EMBL" id="KAG9458492.1"/>
    </source>
</evidence>